<evidence type="ECO:0000256" key="3">
    <source>
        <dbReference type="ARBA" id="ARBA00022679"/>
    </source>
</evidence>
<dbReference type="HAMAP" id="MF_01978">
    <property type="entry name" value="Phosphofructokinase_II_B2"/>
    <property type="match status" value="1"/>
</dbReference>
<evidence type="ECO:0000259" key="9">
    <source>
        <dbReference type="Pfam" id="PF00365"/>
    </source>
</evidence>
<dbReference type="KEGG" id="afy:BW247_03075"/>
<dbReference type="UniPathway" id="UPA00109">
    <property type="reaction ID" value="UER00182"/>
</dbReference>
<feature type="site" description="Important for catalytic activity; stabilizes the transition state when the phosphoryl donor is PPi" evidence="8">
    <location>
        <position position="140"/>
    </location>
</feature>
<feature type="domain" description="Phosphofructokinase" evidence="9">
    <location>
        <begin position="4"/>
        <end position="323"/>
    </location>
</feature>
<dbReference type="AlphaFoldDB" id="A0A1P8UEE7"/>
<dbReference type="GO" id="GO:0003872">
    <property type="term" value="F:6-phosphofructokinase activity"/>
    <property type="evidence" value="ECO:0007669"/>
    <property type="project" value="UniProtKB-UniRule"/>
</dbReference>
<evidence type="ECO:0000313" key="11">
    <source>
        <dbReference type="Proteomes" id="UP000243807"/>
    </source>
</evidence>
<dbReference type="SUPFAM" id="SSF53784">
    <property type="entry name" value="Phosphofructokinase"/>
    <property type="match status" value="1"/>
</dbReference>
<dbReference type="EMBL" id="CP019434">
    <property type="protein sequence ID" value="APZ42200.1"/>
    <property type="molecule type" value="Genomic_DNA"/>
</dbReference>
<comment type="activity regulation">
    <text evidence="8">Non-allosteric.</text>
</comment>
<comment type="function">
    <text evidence="2 8">Catalyzes the phosphorylation of D-fructose 6-phosphate, the first committing step of glycolysis. Uses inorganic phosphate (PPi) as phosphoryl donor instead of ATP like common ATP-dependent phosphofructokinases (ATP-PFKs), which renders the reaction reversible, and can thus function both in glycolysis and gluconeogenesis. Consistently, PPi-PFK can replace the enzymes of both the forward (ATP-PFK) and reverse (fructose-bisphosphatase (FBPase)) reactions.</text>
</comment>
<name>A0A1P8UEE7_9GAMM</name>
<dbReference type="PANTHER" id="PTHR45770">
    <property type="entry name" value="ATP-DEPENDENT 6-PHOSPHOFRUCTOKINASE 1"/>
    <property type="match status" value="1"/>
</dbReference>
<dbReference type="GO" id="GO:0047334">
    <property type="term" value="F:diphosphate-fructose-6-phosphate 1-phosphotransferase activity"/>
    <property type="evidence" value="ECO:0007669"/>
    <property type="project" value="UniProtKB-EC"/>
</dbReference>
<dbReference type="InterPro" id="IPR050929">
    <property type="entry name" value="PFKA"/>
</dbReference>
<evidence type="ECO:0000256" key="7">
    <source>
        <dbReference type="ARBA" id="ARBA00048072"/>
    </source>
</evidence>
<feature type="binding site" evidence="8">
    <location>
        <begin position="189"/>
        <end position="191"/>
    </location>
    <ligand>
        <name>substrate</name>
    </ligand>
</feature>
<feature type="binding site" evidence="8">
    <location>
        <position position="12"/>
    </location>
    <ligand>
        <name>diphosphate</name>
        <dbReference type="ChEBI" id="CHEBI:33019"/>
    </ligand>
</feature>
<dbReference type="Gene3D" id="3.40.50.450">
    <property type="match status" value="1"/>
</dbReference>
<dbReference type="GO" id="GO:0006002">
    <property type="term" value="P:fructose 6-phosphate metabolic process"/>
    <property type="evidence" value="ECO:0007669"/>
    <property type="project" value="InterPro"/>
</dbReference>
<dbReference type="OrthoDB" id="9802503at2"/>
<accession>A0A1P8UEE7</accession>
<feature type="binding site" evidence="8">
    <location>
        <begin position="296"/>
        <end position="299"/>
    </location>
    <ligand>
        <name>substrate</name>
    </ligand>
</feature>
<keyword evidence="6 8" id="KW-0460">Magnesium</keyword>
<gene>
    <name evidence="8" type="primary">pfp</name>
    <name evidence="10" type="ORF">BW247_03075</name>
</gene>
<comment type="subcellular location">
    <subcellularLocation>
        <location evidence="8">Cytoplasm</location>
    </subcellularLocation>
</comment>
<evidence type="ECO:0000256" key="4">
    <source>
        <dbReference type="ARBA" id="ARBA00022723"/>
    </source>
</evidence>
<proteinExistence type="inferred from homology"/>
<dbReference type="InterPro" id="IPR022953">
    <property type="entry name" value="ATP_PFK"/>
</dbReference>
<keyword evidence="11" id="KW-1185">Reference proteome</keyword>
<feature type="binding site" evidence="8">
    <location>
        <position position="246"/>
    </location>
    <ligand>
        <name>substrate</name>
    </ligand>
</feature>
<protein>
    <recommendedName>
        <fullName evidence="8">Pyrophosphate--fructose 6-phosphate 1-phosphotransferase</fullName>
        <ecNumber evidence="8">2.7.1.90</ecNumber>
    </recommendedName>
    <alternativeName>
        <fullName evidence="8">6-phosphofructokinase, pyrophosphate dependent</fullName>
    </alternativeName>
    <alternativeName>
        <fullName evidence="8">PPi-dependent phosphofructokinase</fullName>
        <shortName evidence="8">PPi-PFK</shortName>
    </alternativeName>
    <alternativeName>
        <fullName evidence="8">Pyrophosphate-dependent 6-phosphofructose-1-kinase</fullName>
    </alternativeName>
</protein>
<keyword evidence="8" id="KW-0324">Glycolysis</keyword>
<dbReference type="InterPro" id="IPR035966">
    <property type="entry name" value="PKF_sf"/>
</dbReference>
<comment type="subunit">
    <text evidence="8">Homodimer.</text>
</comment>
<dbReference type="Gene3D" id="3.40.50.460">
    <property type="entry name" value="Phosphofructokinase domain"/>
    <property type="match status" value="1"/>
</dbReference>
<evidence type="ECO:0000313" key="10">
    <source>
        <dbReference type="EMBL" id="APZ42200.1"/>
    </source>
</evidence>
<dbReference type="InterPro" id="IPR000023">
    <property type="entry name" value="Phosphofructokinase_dom"/>
</dbReference>
<keyword evidence="5 8" id="KW-0418">Kinase</keyword>
<comment type="cofactor">
    <cofactor evidence="1 8">
        <name>Mg(2+)</name>
        <dbReference type="ChEBI" id="CHEBI:18420"/>
    </cofactor>
</comment>
<keyword evidence="4 8" id="KW-0479">Metal-binding</keyword>
<dbReference type="Pfam" id="PF00365">
    <property type="entry name" value="PFK"/>
    <property type="match status" value="1"/>
</dbReference>
<dbReference type="NCBIfam" id="NF010675">
    <property type="entry name" value="PRK14072.1"/>
    <property type="match status" value="1"/>
</dbReference>
<dbReference type="PRINTS" id="PR00476">
    <property type="entry name" value="PHFRCTKINASE"/>
</dbReference>
<dbReference type="Proteomes" id="UP000243807">
    <property type="component" value="Chromosome"/>
</dbReference>
<dbReference type="STRING" id="1765967.BW247_03075"/>
<evidence type="ECO:0000256" key="2">
    <source>
        <dbReference type="ARBA" id="ARBA00003138"/>
    </source>
</evidence>
<dbReference type="InterPro" id="IPR011404">
    <property type="entry name" value="PPi-PFK"/>
</dbReference>
<comment type="caution">
    <text evidence="8">Lacks conserved residue(s) required for the propagation of feature annotation.</text>
</comment>
<keyword evidence="8" id="KW-0963">Cytoplasm</keyword>
<evidence type="ECO:0000256" key="1">
    <source>
        <dbReference type="ARBA" id="ARBA00001946"/>
    </source>
</evidence>
<dbReference type="EC" id="2.7.1.90" evidence="8"/>
<dbReference type="GO" id="GO:0046872">
    <property type="term" value="F:metal ion binding"/>
    <property type="evidence" value="ECO:0007669"/>
    <property type="project" value="UniProtKB-KW"/>
</dbReference>
<comment type="similarity">
    <text evidence="8">Belongs to the phosphofructokinase type A (PFKA) family. PPi-dependent PFK group II subfamily. Clade 'B2' sub-subfamily.</text>
</comment>
<dbReference type="GO" id="GO:0005737">
    <property type="term" value="C:cytoplasm"/>
    <property type="evidence" value="ECO:0007669"/>
    <property type="project" value="UniProtKB-SubCell"/>
</dbReference>
<keyword evidence="3 8" id="KW-0808">Transferase</keyword>
<sequence>MKKNILYAQSGGVTAVINASACGVVETARRWPDVFGGVFAARDGIAGVLDEALYDLAGETAQAIAGLRHRPGGAFGSCRLDLDPYATHRHEYERVLEVFAAHDIGHFLYNGGGGSMLTATRLAQAAADMGYPLDVIGIPKTIDNDLYDTDTSPGFGSAAKYVAVSTREAACDVASMQATSTKVFILEVMGRNAGWLAAAGGLAERDAGELPLVLLFAERAFDAERFAAAVRERVEHAGYCVVVASEGMRDGQGEYLSVRQKSTVRGWTRLGGVAAQLAELVRMRLGYRTHWAVSDYLQRAARHIASQTDVEQAYAVGRAAVELARQGRSGVMVTLRRLTDEPYGWETGATDLQAIADRERGVPDEFISADGFGITPLARRYLRPLITGEAYPPFRDGVPEYPALRHTLRARRLPQYTPRSGDYYGTVA</sequence>
<dbReference type="PIRSF" id="PIRSF036483">
    <property type="entry name" value="PFK_XF0274"/>
    <property type="match status" value="1"/>
</dbReference>
<feature type="binding site" evidence="8">
    <location>
        <begin position="141"/>
        <end position="143"/>
    </location>
    <ligand>
        <name>substrate</name>
    </ligand>
</feature>
<dbReference type="RefSeq" id="WP_076835662.1">
    <property type="nucleotide sequence ID" value="NZ_CP019434.1"/>
</dbReference>
<reference evidence="10 11" key="1">
    <citation type="submission" date="2017-01" db="EMBL/GenBank/DDBJ databases">
        <title>Draft sequence of Acidihalobacter ferrooxidans strain DSM 14175 (strain V8).</title>
        <authorList>
            <person name="Khaleque H.N."/>
            <person name="Ramsay J.P."/>
            <person name="Murphy R.J.T."/>
            <person name="Kaksonen A.H."/>
            <person name="Boxall N.J."/>
            <person name="Watkin E.L.J."/>
        </authorList>
    </citation>
    <scope>NUCLEOTIDE SEQUENCE [LARGE SCALE GENOMIC DNA]</scope>
    <source>
        <strain evidence="10 11">V8</strain>
    </source>
</reference>
<comment type="catalytic activity">
    <reaction evidence="7 8">
        <text>beta-D-fructose 6-phosphate + diphosphate = beta-D-fructose 1,6-bisphosphate + phosphate + H(+)</text>
        <dbReference type="Rhea" id="RHEA:13613"/>
        <dbReference type="ChEBI" id="CHEBI:15378"/>
        <dbReference type="ChEBI" id="CHEBI:32966"/>
        <dbReference type="ChEBI" id="CHEBI:33019"/>
        <dbReference type="ChEBI" id="CHEBI:43474"/>
        <dbReference type="ChEBI" id="CHEBI:57634"/>
        <dbReference type="EC" id="2.7.1.90"/>
    </reaction>
</comment>
<organism evidence="10 11">
    <name type="scientific">Acidihalobacter ferrooxydans</name>
    <dbReference type="NCBI Taxonomy" id="1765967"/>
    <lineage>
        <taxon>Bacteria</taxon>
        <taxon>Pseudomonadati</taxon>
        <taxon>Pseudomonadota</taxon>
        <taxon>Gammaproteobacteria</taxon>
        <taxon>Chromatiales</taxon>
        <taxon>Ectothiorhodospiraceae</taxon>
        <taxon>Acidihalobacter</taxon>
    </lineage>
</organism>
<evidence type="ECO:0000256" key="8">
    <source>
        <dbReference type="HAMAP-Rule" id="MF_01978"/>
    </source>
</evidence>
<evidence type="ECO:0000256" key="5">
    <source>
        <dbReference type="ARBA" id="ARBA00022777"/>
    </source>
</evidence>
<feature type="active site" description="Proton acceptor" evidence="8">
    <location>
        <position position="143"/>
    </location>
</feature>
<comment type="pathway">
    <text evidence="8">Carbohydrate degradation; glycolysis; D-glyceraldehyde 3-phosphate and glycerone phosphate from D-glucose: step 3/4.</text>
</comment>
<evidence type="ECO:0000256" key="6">
    <source>
        <dbReference type="ARBA" id="ARBA00022842"/>
    </source>
</evidence>